<dbReference type="Proteomes" id="UP000054144">
    <property type="component" value="Unassembled WGS sequence"/>
</dbReference>
<protein>
    <submittedName>
        <fullName evidence="2">PEBP-like protein</fullName>
    </submittedName>
</protein>
<dbReference type="Gene3D" id="3.90.280.10">
    <property type="entry name" value="PEBP-like"/>
    <property type="match status" value="1"/>
</dbReference>
<dbReference type="InterPro" id="IPR036610">
    <property type="entry name" value="PEBP-like_sf"/>
</dbReference>
<evidence type="ECO:0000313" key="2">
    <source>
        <dbReference type="EMBL" id="KIY45108.1"/>
    </source>
</evidence>
<dbReference type="Pfam" id="PF01161">
    <property type="entry name" value="PBP"/>
    <property type="match status" value="1"/>
</dbReference>
<dbReference type="PANTHER" id="PTHR11362">
    <property type="entry name" value="PHOSPHATIDYLETHANOLAMINE-BINDING PROTEIN"/>
    <property type="match status" value="1"/>
</dbReference>
<dbReference type="PANTHER" id="PTHR11362:SF82">
    <property type="entry name" value="PHOSPHATIDYLETHANOLAMINE-BINDING PROTEIN 4"/>
    <property type="match status" value="1"/>
</dbReference>
<feature type="compositionally biased region" description="Basic and acidic residues" evidence="1">
    <location>
        <begin position="69"/>
        <end position="83"/>
    </location>
</feature>
<dbReference type="Gene3D" id="1.20.58.1180">
    <property type="match status" value="1"/>
</dbReference>
<feature type="compositionally biased region" description="Basic and acidic residues" evidence="1">
    <location>
        <begin position="46"/>
        <end position="55"/>
    </location>
</feature>
<evidence type="ECO:0000256" key="1">
    <source>
        <dbReference type="SAM" id="MobiDB-lite"/>
    </source>
</evidence>
<sequence length="452" mass="51425">MFVRVGLRSVIKRGLLLSRTNATAAAVDTSPSIPPPSPPLSSSYQKETDHVDAKSSPDAPSTSKNADPASEKSQTHAEVPEKRTSKRKRPAISNATPRKWNPPMLAGRMPVYDLAVSYINKDARFVAGQAKQLQADIEVKEAQYQGQLKTLGPNPELEELDAQLEQMREKLNILDIQSQINLPAVRWRVRNSMVDVRNPVHLRLLEQRWRNEGDLDLLMERLHQMHVIPDVFPVLHPSVNLRVNFIPKGRILYRRRYDHNRIAVQPGRFLDAQQTNLPPHLFANVFHTETRLYTLLMVDPDVPDPTSESFTSYLHWLVPNIPLSASNGRMPRIPAKVPASYVPPHPQKGTPYHRYVLLLLPQPCAIDIAVISEEQRLGFDVRAFVKQYGLGLGDCIGTRTGGGAHMWRQVWDENVSWIYENVIKKSEPVYGRPPKYDEYEEFKNTPRYVAQN</sequence>
<dbReference type="OrthoDB" id="2153661at2759"/>
<keyword evidence="3" id="KW-1185">Reference proteome</keyword>
<evidence type="ECO:0000313" key="3">
    <source>
        <dbReference type="Proteomes" id="UP000054144"/>
    </source>
</evidence>
<proteinExistence type="predicted"/>
<gene>
    <name evidence="2" type="ORF">FISHEDRAFT_50110</name>
</gene>
<dbReference type="EMBL" id="KN882062">
    <property type="protein sequence ID" value="KIY45108.1"/>
    <property type="molecule type" value="Genomic_DNA"/>
</dbReference>
<dbReference type="SUPFAM" id="SSF49777">
    <property type="entry name" value="PEBP-like"/>
    <property type="match status" value="1"/>
</dbReference>
<dbReference type="InterPro" id="IPR008914">
    <property type="entry name" value="PEBP"/>
</dbReference>
<reference evidence="2 3" key="1">
    <citation type="journal article" date="2015" name="Fungal Genet. Biol.">
        <title>Evolution of novel wood decay mechanisms in Agaricales revealed by the genome sequences of Fistulina hepatica and Cylindrobasidium torrendii.</title>
        <authorList>
            <person name="Floudas D."/>
            <person name="Held B.W."/>
            <person name="Riley R."/>
            <person name="Nagy L.G."/>
            <person name="Koehler G."/>
            <person name="Ransdell A.S."/>
            <person name="Younus H."/>
            <person name="Chow J."/>
            <person name="Chiniquy J."/>
            <person name="Lipzen A."/>
            <person name="Tritt A."/>
            <person name="Sun H."/>
            <person name="Haridas S."/>
            <person name="LaButti K."/>
            <person name="Ohm R.A."/>
            <person name="Kues U."/>
            <person name="Blanchette R.A."/>
            <person name="Grigoriev I.V."/>
            <person name="Minto R.E."/>
            <person name="Hibbett D.S."/>
        </authorList>
    </citation>
    <scope>NUCLEOTIDE SEQUENCE [LARGE SCALE GENOMIC DNA]</scope>
    <source>
        <strain evidence="2 3">ATCC 64428</strain>
    </source>
</reference>
<organism evidence="2 3">
    <name type="scientific">Fistulina hepatica ATCC 64428</name>
    <dbReference type="NCBI Taxonomy" id="1128425"/>
    <lineage>
        <taxon>Eukaryota</taxon>
        <taxon>Fungi</taxon>
        <taxon>Dikarya</taxon>
        <taxon>Basidiomycota</taxon>
        <taxon>Agaricomycotina</taxon>
        <taxon>Agaricomycetes</taxon>
        <taxon>Agaricomycetidae</taxon>
        <taxon>Agaricales</taxon>
        <taxon>Fistulinaceae</taxon>
        <taxon>Fistulina</taxon>
    </lineage>
</organism>
<feature type="region of interest" description="Disordered" evidence="1">
    <location>
        <begin position="24"/>
        <end position="104"/>
    </location>
</feature>
<dbReference type="InterPro" id="IPR035810">
    <property type="entry name" value="PEBP_euk"/>
</dbReference>
<name>A0A0D7A2S0_9AGAR</name>
<dbReference type="CDD" id="cd00866">
    <property type="entry name" value="PEBP_euk"/>
    <property type="match status" value="1"/>
</dbReference>
<dbReference type="AlphaFoldDB" id="A0A0D7A2S0"/>
<accession>A0A0D7A2S0</accession>